<dbReference type="EMBL" id="NBEB01000067">
    <property type="protein sequence ID" value="OQQ82638.1"/>
    <property type="molecule type" value="Genomic_DNA"/>
</dbReference>
<accession>A0A1V9QXZ5</accession>
<feature type="transmembrane region" description="Helical" evidence="1">
    <location>
        <begin position="115"/>
        <end position="136"/>
    </location>
</feature>
<dbReference type="AlphaFoldDB" id="A0A1V9QXZ5"/>
<keyword evidence="1" id="KW-0472">Membrane</keyword>
<evidence type="ECO:0000313" key="3">
    <source>
        <dbReference type="Proteomes" id="UP000192638"/>
    </source>
</evidence>
<keyword evidence="1" id="KW-1133">Transmembrane helix</keyword>
<dbReference type="RefSeq" id="WP_081530835.1">
    <property type="nucleotide sequence ID" value="NZ_NBEB01000067.1"/>
</dbReference>
<evidence type="ECO:0000313" key="2">
    <source>
        <dbReference type="EMBL" id="OQQ82638.1"/>
    </source>
</evidence>
<dbReference type="Proteomes" id="UP000192638">
    <property type="component" value="Unassembled WGS sequence"/>
</dbReference>
<proteinExistence type="predicted"/>
<comment type="caution">
    <text evidence="2">The sequence shown here is derived from an EMBL/GenBank/DDBJ whole genome shotgun (WGS) entry which is preliminary data.</text>
</comment>
<reference evidence="2 3" key="1">
    <citation type="submission" date="2017-03" db="EMBL/GenBank/DDBJ databases">
        <title>Phylogenomics and comparative genomics of Lactobacillus salivarius, a mammalian gut commensal.</title>
        <authorList>
            <person name="Harris H.M."/>
        </authorList>
    </citation>
    <scope>NUCLEOTIDE SEQUENCE [LARGE SCALE GENOMIC DNA]</scope>
    <source>
        <strain evidence="2 3">LMG 14477</strain>
    </source>
</reference>
<sequence>MYGETDYYPKAAFNKFGNNVSEEANPKINSILLHKVIIDGKEKVKTPKVAANCIEYNVKVDKKEKIDVPVLAYKRTTVMLNGKNINYAISSRGTVVVDGNKGNNRISVSYQPSKLLYIGMMVSVITWIGLLIGLIFSKRRNVN</sequence>
<evidence type="ECO:0000256" key="1">
    <source>
        <dbReference type="SAM" id="Phobius"/>
    </source>
</evidence>
<name>A0A1V9QXZ5_9LACO</name>
<protein>
    <recommendedName>
        <fullName evidence="4">YfhO family protein</fullName>
    </recommendedName>
</protein>
<organism evidence="2 3">
    <name type="scientific">Ligilactobacillus salivarius</name>
    <dbReference type="NCBI Taxonomy" id="1624"/>
    <lineage>
        <taxon>Bacteria</taxon>
        <taxon>Bacillati</taxon>
        <taxon>Bacillota</taxon>
        <taxon>Bacilli</taxon>
        <taxon>Lactobacillales</taxon>
        <taxon>Lactobacillaceae</taxon>
        <taxon>Ligilactobacillus</taxon>
    </lineage>
</organism>
<evidence type="ECO:0008006" key="4">
    <source>
        <dbReference type="Google" id="ProtNLM"/>
    </source>
</evidence>
<keyword evidence="1" id="KW-0812">Transmembrane</keyword>
<gene>
    <name evidence="2" type="ORF">B6U60_07610</name>
</gene>